<evidence type="ECO:0000313" key="4">
    <source>
        <dbReference type="EMBL" id="MDT0582923.1"/>
    </source>
</evidence>
<feature type="domain" description="NADPH-dependent FMN reductase-like" evidence="3">
    <location>
        <begin position="2"/>
        <end position="154"/>
    </location>
</feature>
<reference evidence="4 5" key="1">
    <citation type="submission" date="2023-09" db="EMBL/GenBank/DDBJ databases">
        <authorList>
            <person name="Rey-Velasco X."/>
        </authorList>
    </citation>
    <scope>NUCLEOTIDE SEQUENCE [LARGE SCALE GENOMIC DNA]</scope>
    <source>
        <strain evidence="4 5">W409</strain>
    </source>
</reference>
<comment type="caution">
    <text evidence="4">The sequence shown here is derived from an EMBL/GenBank/DDBJ whole genome shotgun (WGS) entry which is preliminary data.</text>
</comment>
<comment type="cofactor">
    <cofactor evidence="1">
        <name>FMN</name>
        <dbReference type="ChEBI" id="CHEBI:58210"/>
    </cofactor>
</comment>
<dbReference type="InterPro" id="IPR050712">
    <property type="entry name" value="NAD(P)H-dep_reductase"/>
</dbReference>
<dbReference type="InterPro" id="IPR029039">
    <property type="entry name" value="Flavoprotein-like_sf"/>
</dbReference>
<sequence>MVKLLAFSGSARKGSFNFSIAKCAAEGAEIEGVEVTTIDMSEFNMPLFNEDLEAESGMPENATKFKQLLMSHDAFLIASPEYNSGYSAVLKNAIDWASRMEEGEKPLQAFRGKYAAIIAASPGGLGGIRGLVPLRMLLGNIGINVLPNQLAVSGVNKLVNDNNVVSDEKTIKNLHNIGRSLAEAVLQSKK</sequence>
<dbReference type="PANTHER" id="PTHR30543">
    <property type="entry name" value="CHROMATE REDUCTASE"/>
    <property type="match status" value="1"/>
</dbReference>
<name>A0AAW8R4C6_9ALTE</name>
<dbReference type="Proteomes" id="UP001249020">
    <property type="component" value="Unassembled WGS sequence"/>
</dbReference>
<dbReference type="GO" id="GO:0016491">
    <property type="term" value="F:oxidoreductase activity"/>
    <property type="evidence" value="ECO:0007669"/>
    <property type="project" value="UniProtKB-KW"/>
</dbReference>
<evidence type="ECO:0000256" key="1">
    <source>
        <dbReference type="ARBA" id="ARBA00001917"/>
    </source>
</evidence>
<evidence type="ECO:0000259" key="3">
    <source>
        <dbReference type="Pfam" id="PF03358"/>
    </source>
</evidence>
<dbReference type="InterPro" id="IPR005025">
    <property type="entry name" value="FMN_Rdtase-like_dom"/>
</dbReference>
<dbReference type="Pfam" id="PF03358">
    <property type="entry name" value="FMN_red"/>
    <property type="match status" value="1"/>
</dbReference>
<keyword evidence="2" id="KW-0288">FMN</keyword>
<evidence type="ECO:0000256" key="2">
    <source>
        <dbReference type="ARBA" id="ARBA00022643"/>
    </source>
</evidence>
<gene>
    <name evidence="4" type="ORF">RM544_10260</name>
</gene>
<dbReference type="GO" id="GO:0005829">
    <property type="term" value="C:cytosol"/>
    <property type="evidence" value="ECO:0007669"/>
    <property type="project" value="TreeGrafter"/>
</dbReference>
<dbReference type="EMBL" id="JAVRIE010000003">
    <property type="protein sequence ID" value="MDT0582923.1"/>
    <property type="molecule type" value="Genomic_DNA"/>
</dbReference>
<accession>A0AAW8R4C6</accession>
<dbReference type="GO" id="GO:0010181">
    <property type="term" value="F:FMN binding"/>
    <property type="evidence" value="ECO:0007669"/>
    <property type="project" value="TreeGrafter"/>
</dbReference>
<dbReference type="RefSeq" id="WP_311361692.1">
    <property type="nucleotide sequence ID" value="NZ_JAVRIE010000003.1"/>
</dbReference>
<dbReference type="Gene3D" id="3.40.50.360">
    <property type="match status" value="1"/>
</dbReference>
<dbReference type="SUPFAM" id="SSF52218">
    <property type="entry name" value="Flavoproteins"/>
    <property type="match status" value="1"/>
</dbReference>
<keyword evidence="5" id="KW-1185">Reference proteome</keyword>
<evidence type="ECO:0000313" key="5">
    <source>
        <dbReference type="Proteomes" id="UP001249020"/>
    </source>
</evidence>
<keyword evidence="4" id="KW-0560">Oxidoreductase</keyword>
<dbReference type="EC" id="1.-.-.-" evidence="4"/>
<organism evidence="4 5">
    <name type="scientific">Brumicola blandensis</name>
    <dbReference type="NCBI Taxonomy" id="3075611"/>
    <lineage>
        <taxon>Bacteria</taxon>
        <taxon>Pseudomonadati</taxon>
        <taxon>Pseudomonadota</taxon>
        <taxon>Gammaproteobacteria</taxon>
        <taxon>Alteromonadales</taxon>
        <taxon>Alteromonadaceae</taxon>
        <taxon>Brumicola</taxon>
    </lineage>
</organism>
<dbReference type="PANTHER" id="PTHR30543:SF21">
    <property type="entry name" value="NAD(P)H-DEPENDENT FMN REDUCTASE LOT6"/>
    <property type="match status" value="1"/>
</dbReference>
<dbReference type="AlphaFoldDB" id="A0AAW8R4C6"/>
<keyword evidence="2" id="KW-0285">Flavoprotein</keyword>
<proteinExistence type="predicted"/>
<protein>
    <submittedName>
        <fullName evidence="4">NAD(P)H-dependent oxidoreductase</fullName>
        <ecNumber evidence="4">1.-.-.-</ecNumber>
    </submittedName>
</protein>